<accession>A0A9P8TBB6</accession>
<dbReference type="AlphaFoldDB" id="A0A9P8TBB6"/>
<evidence type="ECO:0000313" key="2">
    <source>
        <dbReference type="EMBL" id="KAH3672230.1"/>
    </source>
</evidence>
<proteinExistence type="predicted"/>
<organism evidence="2 3">
    <name type="scientific">Wickerhamomyces pijperi</name>
    <name type="common">Yeast</name>
    <name type="synonym">Pichia pijperi</name>
    <dbReference type="NCBI Taxonomy" id="599730"/>
    <lineage>
        <taxon>Eukaryota</taxon>
        <taxon>Fungi</taxon>
        <taxon>Dikarya</taxon>
        <taxon>Ascomycota</taxon>
        <taxon>Saccharomycotina</taxon>
        <taxon>Saccharomycetes</taxon>
        <taxon>Phaffomycetales</taxon>
        <taxon>Wickerhamomycetaceae</taxon>
        <taxon>Wickerhamomyces</taxon>
    </lineage>
</organism>
<name>A0A9P8TBB6_WICPI</name>
<keyword evidence="3" id="KW-1185">Reference proteome</keyword>
<dbReference type="Proteomes" id="UP000774326">
    <property type="component" value="Unassembled WGS sequence"/>
</dbReference>
<gene>
    <name evidence="2" type="ORF">WICPIJ_010082</name>
</gene>
<dbReference type="OrthoDB" id="10538079at2759"/>
<feature type="region of interest" description="Disordered" evidence="1">
    <location>
        <begin position="160"/>
        <end position="183"/>
    </location>
</feature>
<reference evidence="2" key="2">
    <citation type="submission" date="2021-01" db="EMBL/GenBank/DDBJ databases">
        <authorList>
            <person name="Schikora-Tamarit M.A."/>
        </authorList>
    </citation>
    <scope>NUCLEOTIDE SEQUENCE</scope>
    <source>
        <strain evidence="2">CBS2887</strain>
    </source>
</reference>
<evidence type="ECO:0000256" key="1">
    <source>
        <dbReference type="SAM" id="MobiDB-lite"/>
    </source>
</evidence>
<reference evidence="2" key="1">
    <citation type="journal article" date="2021" name="Open Biol.">
        <title>Shared evolutionary footprints suggest mitochondrial oxidative damage underlies multiple complex I losses in fungi.</title>
        <authorList>
            <person name="Schikora-Tamarit M.A."/>
            <person name="Marcet-Houben M."/>
            <person name="Nosek J."/>
            <person name="Gabaldon T."/>
        </authorList>
    </citation>
    <scope>NUCLEOTIDE SEQUENCE</scope>
    <source>
        <strain evidence="2">CBS2887</strain>
    </source>
</reference>
<protein>
    <submittedName>
        <fullName evidence="2">Uncharacterized protein</fullName>
    </submittedName>
</protein>
<evidence type="ECO:0000313" key="3">
    <source>
        <dbReference type="Proteomes" id="UP000774326"/>
    </source>
</evidence>
<comment type="caution">
    <text evidence="2">The sequence shown here is derived from an EMBL/GenBank/DDBJ whole genome shotgun (WGS) entry which is preliminary data.</text>
</comment>
<dbReference type="EMBL" id="JAEUBG010005835">
    <property type="protein sequence ID" value="KAH3672230.1"/>
    <property type="molecule type" value="Genomic_DNA"/>
</dbReference>
<sequence length="208" mass="22688">MEPKARALKASIGEANKVGIKIGKMTSDFMVMISSKADRALSESEDSNKFNKYGMISSTAVLPMTSWKESKALAAASRTDGEESTRVDLAMMVTKDGRISLTVRAVLATKDFQISIAALRTRTEVSERQTNNKDKTLSRRSSPRISISWALTLLENSDSSSNSALPEIPVIWNNNSPVSSTEDKRIRKLASKRPFSSSGNNKLTALVA</sequence>